<dbReference type="EMBL" id="JADBEK010000001">
    <property type="protein sequence ID" value="MBE1589558.1"/>
    <property type="molecule type" value="Genomic_DNA"/>
</dbReference>
<protein>
    <submittedName>
        <fullName evidence="2">Uncharacterized protein</fullName>
    </submittedName>
</protein>
<name>A0ABR9MAI1_9ACTN</name>
<accession>A0ABR9MAI1</accession>
<evidence type="ECO:0000313" key="3">
    <source>
        <dbReference type="Proteomes" id="UP000633509"/>
    </source>
</evidence>
<keyword evidence="1" id="KW-0812">Transmembrane</keyword>
<keyword evidence="3" id="KW-1185">Reference proteome</keyword>
<keyword evidence="1" id="KW-0472">Membrane</keyword>
<gene>
    <name evidence="2" type="ORF">H4W80_007816</name>
</gene>
<keyword evidence="1" id="KW-1133">Transmembrane helix</keyword>
<proteinExistence type="predicted"/>
<dbReference type="Proteomes" id="UP000633509">
    <property type="component" value="Unassembled WGS sequence"/>
</dbReference>
<reference evidence="2 3" key="1">
    <citation type="submission" date="2020-10" db="EMBL/GenBank/DDBJ databases">
        <title>Sequencing the genomes of 1000 actinobacteria strains.</title>
        <authorList>
            <person name="Klenk H.-P."/>
        </authorList>
    </citation>
    <scope>NUCLEOTIDE SEQUENCE [LARGE SCALE GENOMIC DNA]</scope>
    <source>
        <strain evidence="2 3">DSM 43173</strain>
    </source>
</reference>
<organism evidence="2 3">
    <name type="scientific">Nonomuraea angiospora</name>
    <dbReference type="NCBI Taxonomy" id="46172"/>
    <lineage>
        <taxon>Bacteria</taxon>
        <taxon>Bacillati</taxon>
        <taxon>Actinomycetota</taxon>
        <taxon>Actinomycetes</taxon>
        <taxon>Streptosporangiales</taxon>
        <taxon>Streptosporangiaceae</taxon>
        <taxon>Nonomuraea</taxon>
    </lineage>
</organism>
<evidence type="ECO:0000313" key="2">
    <source>
        <dbReference type="EMBL" id="MBE1589558.1"/>
    </source>
</evidence>
<evidence type="ECO:0000256" key="1">
    <source>
        <dbReference type="SAM" id="Phobius"/>
    </source>
</evidence>
<feature type="transmembrane region" description="Helical" evidence="1">
    <location>
        <begin position="6"/>
        <end position="26"/>
    </location>
</feature>
<comment type="caution">
    <text evidence="2">The sequence shown here is derived from an EMBL/GenBank/DDBJ whole genome shotgun (WGS) entry which is preliminary data.</text>
</comment>
<sequence length="56" mass="6109">MFWPAVTSTVNVVMVIISGFLWTLLVPEMPLARSWSLVLLAAYATCCSSDCACRLA</sequence>
<dbReference type="RefSeq" id="WP_192789568.1">
    <property type="nucleotide sequence ID" value="NZ_JADBEK010000001.1"/>
</dbReference>